<evidence type="ECO:0000313" key="1">
    <source>
        <dbReference type="EMBL" id="AIA90142.1"/>
    </source>
</evidence>
<sequence length="163" mass="17441">RRSCREVFARSNLQPLAAEAVPQWLEIRQLNLPSDVVVVAKRGGKSLDHLECIIGSITEDEVELSVDGQKMDVPREKVAGVIYYRSEEPTAPTAVVVGANGLRVAAASVSVSGDELLLQTESGLRIDWPLADVASIDLSAGKVAFLGDLKPASAEWQPLVALP</sequence>
<proteinExistence type="predicted"/>
<dbReference type="AlphaFoldDB" id="A0A060C5B0"/>
<organism evidence="1">
    <name type="scientific">uncultured Pirellula sp</name>
    <dbReference type="NCBI Taxonomy" id="298571"/>
    <lineage>
        <taxon>Bacteria</taxon>
        <taxon>Pseudomonadati</taxon>
        <taxon>Planctomycetota</taxon>
        <taxon>Planctomycetia</taxon>
        <taxon>Pirellulales</taxon>
        <taxon>Pirellulaceae</taxon>
        <taxon>Pirellula</taxon>
        <taxon>environmental samples</taxon>
    </lineage>
</organism>
<reference evidence="1" key="1">
    <citation type="journal article" date="2013" name="Environ. Microbiol.">
        <title>Seasonally variable intestinal metagenomes of the red palm weevil (Rhynchophorus ferrugineus).</title>
        <authorList>
            <person name="Jia S."/>
            <person name="Zhang X."/>
            <person name="Zhang G."/>
            <person name="Yin A."/>
            <person name="Zhang S."/>
            <person name="Li F."/>
            <person name="Wang L."/>
            <person name="Zhao D."/>
            <person name="Yun Q."/>
            <person name="Tala"/>
            <person name="Wang J."/>
            <person name="Sun G."/>
            <person name="Baabdullah M."/>
            <person name="Yu X."/>
            <person name="Hu S."/>
            <person name="Al-Mssallem I.S."/>
            <person name="Yu J."/>
        </authorList>
    </citation>
    <scope>NUCLEOTIDE SEQUENCE</scope>
</reference>
<dbReference type="EMBL" id="KF122845">
    <property type="protein sequence ID" value="AIA90142.1"/>
    <property type="molecule type" value="Genomic_DNA"/>
</dbReference>
<name>A0A060C5B0_9BACT</name>
<accession>A0A060C5B0</accession>
<protein>
    <submittedName>
        <fullName evidence="1">CAZy families CBM51 protein</fullName>
    </submittedName>
</protein>
<feature type="non-terminal residue" evidence="1">
    <location>
        <position position="163"/>
    </location>
</feature>
<feature type="non-terminal residue" evidence="1">
    <location>
        <position position="1"/>
    </location>
</feature>